<evidence type="ECO:0000256" key="3">
    <source>
        <dbReference type="ARBA" id="ARBA00022552"/>
    </source>
</evidence>
<evidence type="ECO:0000256" key="7">
    <source>
        <dbReference type="ARBA" id="ARBA00023242"/>
    </source>
</evidence>
<dbReference type="PANTHER" id="PTHR44215">
    <property type="entry name" value="WD REPEAT-CONTAINING PROTEIN 75"/>
    <property type="match status" value="1"/>
</dbReference>
<name>A0A1L0BXT6_9ASCO</name>
<dbReference type="SMART" id="SM00320">
    <property type="entry name" value="WD40"/>
    <property type="match status" value="2"/>
</dbReference>
<evidence type="ECO:0000256" key="2">
    <source>
        <dbReference type="ARBA" id="ARBA00022517"/>
    </source>
</evidence>
<dbReference type="GO" id="GO:2000234">
    <property type="term" value="P:positive regulation of rRNA processing"/>
    <property type="evidence" value="ECO:0007669"/>
    <property type="project" value="TreeGrafter"/>
</dbReference>
<protein>
    <submittedName>
        <fullName evidence="9">CIC11C00000004838</fullName>
    </submittedName>
</protein>
<feature type="repeat" description="WD" evidence="8">
    <location>
        <begin position="244"/>
        <end position="278"/>
    </location>
</feature>
<dbReference type="InterPro" id="IPR053826">
    <property type="entry name" value="WDR75"/>
</dbReference>
<evidence type="ECO:0000256" key="4">
    <source>
        <dbReference type="ARBA" id="ARBA00022574"/>
    </source>
</evidence>
<evidence type="ECO:0000256" key="1">
    <source>
        <dbReference type="ARBA" id="ARBA00004604"/>
    </source>
</evidence>
<dbReference type="InterPro" id="IPR011044">
    <property type="entry name" value="Quino_amine_DH_bsu"/>
</dbReference>
<evidence type="ECO:0000256" key="8">
    <source>
        <dbReference type="PROSITE-ProRule" id="PRU00221"/>
    </source>
</evidence>
<evidence type="ECO:0000313" key="10">
    <source>
        <dbReference type="Proteomes" id="UP000182259"/>
    </source>
</evidence>
<dbReference type="Gene3D" id="2.130.10.10">
    <property type="entry name" value="YVTN repeat-like/Quinoprotein amine dehydrogenase"/>
    <property type="match status" value="1"/>
</dbReference>
<organism evidence="9 10">
    <name type="scientific">Sungouiella intermedia</name>
    <dbReference type="NCBI Taxonomy" id="45354"/>
    <lineage>
        <taxon>Eukaryota</taxon>
        <taxon>Fungi</taxon>
        <taxon>Dikarya</taxon>
        <taxon>Ascomycota</taxon>
        <taxon>Saccharomycotina</taxon>
        <taxon>Pichiomycetes</taxon>
        <taxon>Metschnikowiaceae</taxon>
        <taxon>Sungouiella</taxon>
    </lineage>
</organism>
<dbReference type="GO" id="GO:0045943">
    <property type="term" value="P:positive regulation of transcription by RNA polymerase I"/>
    <property type="evidence" value="ECO:0007669"/>
    <property type="project" value="InterPro"/>
</dbReference>
<evidence type="ECO:0000313" key="9">
    <source>
        <dbReference type="EMBL" id="SGZ56151.1"/>
    </source>
</evidence>
<dbReference type="Pfam" id="PF00400">
    <property type="entry name" value="WD40"/>
    <property type="match status" value="1"/>
</dbReference>
<dbReference type="GO" id="GO:0003723">
    <property type="term" value="F:RNA binding"/>
    <property type="evidence" value="ECO:0007669"/>
    <property type="project" value="InterPro"/>
</dbReference>
<keyword evidence="3" id="KW-0698">rRNA processing</keyword>
<dbReference type="InterPro" id="IPR036322">
    <property type="entry name" value="WD40_repeat_dom_sf"/>
</dbReference>
<keyword evidence="2" id="KW-0690">Ribosome biogenesis</keyword>
<dbReference type="GO" id="GO:0006364">
    <property type="term" value="P:rRNA processing"/>
    <property type="evidence" value="ECO:0007669"/>
    <property type="project" value="UniProtKB-KW"/>
</dbReference>
<dbReference type="Proteomes" id="UP000182259">
    <property type="component" value="Chromosome IV"/>
</dbReference>
<gene>
    <name evidence="9" type="ORF">SAMEA4029009_CIC11G00000004838</name>
</gene>
<proteinExistence type="predicted"/>
<dbReference type="EMBL" id="LT635767">
    <property type="protein sequence ID" value="SGZ56151.1"/>
    <property type="molecule type" value="Genomic_DNA"/>
</dbReference>
<keyword evidence="7" id="KW-0539">Nucleus</keyword>
<keyword evidence="6" id="KW-0804">Transcription</keyword>
<dbReference type="SUPFAM" id="SSF50978">
    <property type="entry name" value="WD40 repeat-like"/>
    <property type="match status" value="1"/>
</dbReference>
<dbReference type="InterPro" id="IPR015943">
    <property type="entry name" value="WD40/YVTN_repeat-like_dom_sf"/>
</dbReference>
<dbReference type="GO" id="GO:0032040">
    <property type="term" value="C:small-subunit processome"/>
    <property type="evidence" value="ECO:0007669"/>
    <property type="project" value="InterPro"/>
</dbReference>
<dbReference type="SUPFAM" id="SSF50969">
    <property type="entry name" value="YVTN repeat-like/Quinoprotein amine dehydrogenase"/>
    <property type="match status" value="1"/>
</dbReference>
<accession>A0A1L0BXT6</accession>
<evidence type="ECO:0000256" key="6">
    <source>
        <dbReference type="ARBA" id="ARBA00023163"/>
    </source>
</evidence>
<dbReference type="PANTHER" id="PTHR44215:SF1">
    <property type="entry name" value="WD REPEAT-CONTAINING PROTEIN 75"/>
    <property type="match status" value="1"/>
</dbReference>
<sequence>MADILERWAVTMVSGGKPVTFPGHLSFPAVSSLDGKYSIVVLAHQLRVYFLQTRQCIRTVDLNVANAVAVWLDPGNGNQLVIFLPSTILYVNWKEKVSQPVVARQVISPLQKLTEVFAVSEKAYYAITNLDSVLSIVKIDREHATVTNLFSTPHVLNYAVSSRGSKLAVVSDLSTVLLFDLSSIYTDMVEPQAAIDATVEKYPALTKISCMAVSDDGIVALGTTTGVIHLIYGCTNSSLPTKLLRWHIDPVRCLAFSHDHTYLVSGGNEKVLVFWHLDLDRPQFLPRLSGPIDRIHVDANRPDHYSVALLVDEPTYSLNSMSKPSHEIVTILAVDLISRLSVSPIRPNFANGVETRTRKKHQKAMYDITAPVSVHPTTRHLYFAKGPSIQAFDVVRGEQAFVQHAAPQISTGRVKSEHNVADPTVTMVSFTPNGNWMATFDSMPTLDFDNLLLKNDTAYALKFWRQTEAGWNLALKIVDPHGVGLDVGAIFPGPDSSFTTLDVKGGVRLWRVKVSTAAKADSNPEIAEWTLRRSSAPTTKSSIVSGCYSPDGSLLVVAHGCALRALHPNTLQPIAFNLPSSELPIEKVDIIGSHLVVVSQSRLVSFDLVRGTETELSARISTSGAGNLVAVDGARQLIAVATNTLPSVNSTKSKGRLTVLKPDSLKPTYSVAHSLGIASVTNTSSGFVFVDSESRVGLLAPQTKSNLADTEDLTAQMEKIMVSAQAAANVLYSRSAEEKLQKEDVSDEIEKWTSHKLVDTAVLLPIFANVEGISMDTLFEKIVRAVQ</sequence>
<comment type="subcellular location">
    <subcellularLocation>
        <location evidence="1">Nucleus</location>
        <location evidence="1">Nucleolus</location>
    </subcellularLocation>
</comment>
<dbReference type="PROSITE" id="PS50082">
    <property type="entry name" value="WD_REPEATS_2"/>
    <property type="match status" value="1"/>
</dbReference>
<dbReference type="PROSITE" id="PS50294">
    <property type="entry name" value="WD_REPEATS_REGION"/>
    <property type="match status" value="1"/>
</dbReference>
<dbReference type="InterPro" id="IPR001680">
    <property type="entry name" value="WD40_rpt"/>
</dbReference>
<keyword evidence="5" id="KW-0677">Repeat</keyword>
<keyword evidence="4 8" id="KW-0853">WD repeat</keyword>
<reference evidence="10" key="1">
    <citation type="submission" date="2016-10" db="EMBL/GenBank/DDBJ databases">
        <authorList>
            <person name="Geijer C."/>
            <person name="Jareborg N."/>
            <person name="Dainat J."/>
        </authorList>
    </citation>
    <scope>NUCLEOTIDE SEQUENCE [LARGE SCALE GENOMIC DNA]</scope>
    <source>
        <strain evidence="10">PYCC 4715</strain>
    </source>
</reference>
<dbReference type="AlphaFoldDB" id="A0A1L0BXT6"/>
<evidence type="ECO:0000256" key="5">
    <source>
        <dbReference type="ARBA" id="ARBA00022737"/>
    </source>
</evidence>